<dbReference type="AlphaFoldDB" id="A0A285EY00"/>
<evidence type="ECO:0000313" key="2">
    <source>
        <dbReference type="EMBL" id="SNY03938.1"/>
    </source>
</evidence>
<organism evidence="2 3">
    <name type="scientific">Paractinoplanes atraurantiacus</name>
    <dbReference type="NCBI Taxonomy" id="1036182"/>
    <lineage>
        <taxon>Bacteria</taxon>
        <taxon>Bacillati</taxon>
        <taxon>Actinomycetota</taxon>
        <taxon>Actinomycetes</taxon>
        <taxon>Micromonosporales</taxon>
        <taxon>Micromonosporaceae</taxon>
        <taxon>Paractinoplanes</taxon>
    </lineage>
</organism>
<dbReference type="Pfam" id="PF19040">
    <property type="entry name" value="SGNH"/>
    <property type="match status" value="1"/>
</dbReference>
<dbReference type="PROSITE" id="PS51257">
    <property type="entry name" value="PROKAR_LIPOPROTEIN"/>
    <property type="match status" value="1"/>
</dbReference>
<evidence type="ECO:0000259" key="1">
    <source>
        <dbReference type="Pfam" id="PF19040"/>
    </source>
</evidence>
<reference evidence="2 3" key="1">
    <citation type="submission" date="2017-09" db="EMBL/GenBank/DDBJ databases">
        <authorList>
            <person name="Ehlers B."/>
            <person name="Leendertz F.H."/>
        </authorList>
    </citation>
    <scope>NUCLEOTIDE SEQUENCE [LARGE SCALE GENOMIC DNA]</scope>
    <source>
        <strain evidence="2 3">CGMCC 4.6857</strain>
    </source>
</reference>
<dbReference type="InterPro" id="IPR043968">
    <property type="entry name" value="SGNH"/>
</dbReference>
<keyword evidence="3" id="KW-1185">Reference proteome</keyword>
<dbReference type="SUPFAM" id="SSF52266">
    <property type="entry name" value="SGNH hydrolase"/>
    <property type="match status" value="1"/>
</dbReference>
<protein>
    <recommendedName>
        <fullName evidence="1">SGNH domain-containing protein</fullName>
    </recommendedName>
</protein>
<name>A0A285EY00_9ACTN</name>
<accession>A0A285EY00</accession>
<dbReference type="RefSeq" id="WP_097317454.1">
    <property type="nucleotide sequence ID" value="NZ_OBDY01000001.1"/>
</dbReference>
<dbReference type="OrthoDB" id="3404679at2"/>
<dbReference type="EMBL" id="OBDY01000001">
    <property type="protein sequence ID" value="SNY03938.1"/>
    <property type="molecule type" value="Genomic_DNA"/>
</dbReference>
<evidence type="ECO:0000313" key="3">
    <source>
        <dbReference type="Proteomes" id="UP000219612"/>
    </source>
</evidence>
<proteinExistence type="predicted"/>
<dbReference type="Proteomes" id="UP000219612">
    <property type="component" value="Unassembled WGS sequence"/>
</dbReference>
<feature type="domain" description="SGNH" evidence="1">
    <location>
        <begin position="85"/>
        <end position="314"/>
    </location>
</feature>
<sequence length="328" mass="35027">MSRTDRLPILAVALPVLAVVLTLLAGCAGAPAPRPRTADVPAPQVALSNVLAAVAQAPAIRALPADLTPALATAAADLGFDNEKCETGPKADRIEPCVFGDRASATDVVVYGDSHAGMWLPALSEIASRRHWRLQLFGKPGCPVPAITFWNQQEGRPFTECDRFRSFVASRLASVRPELVIVANASFSQKRGRGVMITPGEWRSGLAATLRTLRRSATEVVVLGDIPVLDQSAPECLSVHNSDISPCATTRTAATARVWNAADASAARETGAGYVSVLPWLCTRVCTPVIGNVTVYRNRFHLTGTYARMMNGVLEEALLEHFPQDAIP</sequence>
<gene>
    <name evidence="2" type="ORF">SAMN05421748_10180</name>
</gene>